<reference evidence="2" key="1">
    <citation type="submission" date="2020-07" db="EMBL/GenBank/DDBJ databases">
        <title>Huge and variable diversity of episymbiotic CPR bacteria and DPANN archaea in groundwater ecosystems.</title>
        <authorList>
            <person name="He C.Y."/>
            <person name="Keren R."/>
            <person name="Whittaker M."/>
            <person name="Farag I.F."/>
            <person name="Doudna J."/>
            <person name="Cate J.H.D."/>
            <person name="Banfield J.F."/>
        </authorList>
    </citation>
    <scope>NUCLEOTIDE SEQUENCE</scope>
    <source>
        <strain evidence="2">NC_groundwater_1818_Pr3_B-0.1um_66_35</strain>
    </source>
</reference>
<dbReference type="CDD" id="cd05403">
    <property type="entry name" value="NT_KNTase_like"/>
    <property type="match status" value="1"/>
</dbReference>
<dbReference type="AlphaFoldDB" id="A0A933W254"/>
<feature type="domain" description="Polymerase nucleotidyl transferase" evidence="1">
    <location>
        <begin position="18"/>
        <end position="70"/>
    </location>
</feature>
<name>A0A933W254_RHOPL</name>
<comment type="caution">
    <text evidence="2">The sequence shown here is derived from an EMBL/GenBank/DDBJ whole genome shotgun (WGS) entry which is preliminary data.</text>
</comment>
<evidence type="ECO:0000313" key="3">
    <source>
        <dbReference type="Proteomes" id="UP000782519"/>
    </source>
</evidence>
<dbReference type="InterPro" id="IPR043519">
    <property type="entry name" value="NT_sf"/>
</dbReference>
<evidence type="ECO:0000259" key="1">
    <source>
        <dbReference type="Pfam" id="PF01909"/>
    </source>
</evidence>
<gene>
    <name evidence="2" type="ORF">HZA66_17280</name>
</gene>
<protein>
    <submittedName>
        <fullName evidence="2">Nucleotidyltransferase domain-containing protein</fullName>
    </submittedName>
</protein>
<dbReference type="Proteomes" id="UP000782519">
    <property type="component" value="Unassembled WGS sequence"/>
</dbReference>
<sequence>MGELSERREQTAARLKRMREGLSEAEELAHGKACVYATGSYGRGEACEHSDLDLFIVGRGRTSDGQPRRRSMLSRLDEICIKADLIHLTRELGIEDFSGEGEYLEHYSVDDLTKSVGARDDDSANTLTARLLLLLEGAPLVGAEIYSEMIEEVVSAYWRDFEDHRNCFVPAFLANDILRLWRTFCVNYEARTLRDPPDKKAKGKLKNYKLKHSRMLTCYSALLMLLFQFKIKQTVRPGDAVAIARLAPTERLEILLQREQAAAAHPAIRQLLERYEKFLAVTNAPEHELLQRFSTADFVTKRFKEAAEFGDSMADALHKLGDGNRFYRLLVV</sequence>
<dbReference type="EMBL" id="JACRJB010000052">
    <property type="protein sequence ID" value="MBI5131196.1"/>
    <property type="molecule type" value="Genomic_DNA"/>
</dbReference>
<accession>A0A933W254</accession>
<dbReference type="Gene3D" id="3.30.460.10">
    <property type="entry name" value="Beta Polymerase, domain 2"/>
    <property type="match status" value="1"/>
</dbReference>
<evidence type="ECO:0000313" key="2">
    <source>
        <dbReference type="EMBL" id="MBI5131196.1"/>
    </source>
</evidence>
<organism evidence="2 3">
    <name type="scientific">Rhodopseudomonas palustris</name>
    <dbReference type="NCBI Taxonomy" id="1076"/>
    <lineage>
        <taxon>Bacteria</taxon>
        <taxon>Pseudomonadati</taxon>
        <taxon>Pseudomonadota</taxon>
        <taxon>Alphaproteobacteria</taxon>
        <taxon>Hyphomicrobiales</taxon>
        <taxon>Nitrobacteraceae</taxon>
        <taxon>Rhodopseudomonas</taxon>
    </lineage>
</organism>
<proteinExistence type="predicted"/>
<dbReference type="InterPro" id="IPR002934">
    <property type="entry name" value="Polymerase_NTP_transf_dom"/>
</dbReference>
<dbReference type="GO" id="GO:0016779">
    <property type="term" value="F:nucleotidyltransferase activity"/>
    <property type="evidence" value="ECO:0007669"/>
    <property type="project" value="InterPro"/>
</dbReference>
<dbReference type="Pfam" id="PF01909">
    <property type="entry name" value="NTP_transf_2"/>
    <property type="match status" value="1"/>
</dbReference>
<dbReference type="SUPFAM" id="SSF81301">
    <property type="entry name" value="Nucleotidyltransferase"/>
    <property type="match status" value="1"/>
</dbReference>